<evidence type="ECO:0000313" key="2">
    <source>
        <dbReference type="Proteomes" id="UP000030143"/>
    </source>
</evidence>
<dbReference type="PhylomeDB" id="A0A0A2JKM9"/>
<comment type="caution">
    <text evidence="1">The sequence shown here is derived from an EMBL/GenBank/DDBJ whole genome shotgun (WGS) entry which is preliminary data.</text>
</comment>
<dbReference type="OrthoDB" id="4321370at2759"/>
<dbReference type="EMBL" id="JQFZ01000202">
    <property type="protein sequence ID" value="KGO55168.1"/>
    <property type="molecule type" value="Genomic_DNA"/>
</dbReference>
<name>A0A0A2JKM9_PENEN</name>
<dbReference type="GeneID" id="27675680"/>
<dbReference type="RefSeq" id="XP_016597383.1">
    <property type="nucleotide sequence ID" value="XM_016740261.1"/>
</dbReference>
<keyword evidence="2" id="KW-1185">Reference proteome</keyword>
<proteinExistence type="predicted"/>
<dbReference type="Proteomes" id="UP000030143">
    <property type="component" value="Unassembled WGS sequence"/>
</dbReference>
<evidence type="ECO:0000313" key="1">
    <source>
        <dbReference type="EMBL" id="KGO55168.1"/>
    </source>
</evidence>
<accession>A0A0A2JKM9</accession>
<dbReference type="AlphaFoldDB" id="A0A0A2JKM9"/>
<reference evidence="1 2" key="1">
    <citation type="journal article" date="2015" name="Mol. Plant Microbe Interact.">
        <title>Genome, transcriptome, and functional analyses of Penicillium expansum provide new insights into secondary metabolism and pathogenicity.</title>
        <authorList>
            <person name="Ballester A.R."/>
            <person name="Marcet-Houben M."/>
            <person name="Levin E."/>
            <person name="Sela N."/>
            <person name="Selma-Lazaro C."/>
            <person name="Carmona L."/>
            <person name="Wisniewski M."/>
            <person name="Droby S."/>
            <person name="Gonzalez-Candelas L."/>
            <person name="Gabaldon T."/>
        </authorList>
    </citation>
    <scope>NUCLEOTIDE SEQUENCE [LARGE SCALE GENOMIC DNA]</scope>
    <source>
        <strain evidence="1 2">MD-8</strain>
    </source>
</reference>
<gene>
    <name evidence="1" type="ORF">PEX2_029860</name>
</gene>
<sequence length="103" mass="11551">MTSIVVPSLGKKEAVFLDVLCPLHNMPSWKILGSTGRGNKNLSQRVLYHTRETRPRAHATVSGYVGLYGSVGLRDMFICRRLLPAFLNSCLRQYLMLALLCLD</sequence>
<organism evidence="1 2">
    <name type="scientific">Penicillium expansum</name>
    <name type="common">Blue mold rot fungus</name>
    <dbReference type="NCBI Taxonomy" id="27334"/>
    <lineage>
        <taxon>Eukaryota</taxon>
        <taxon>Fungi</taxon>
        <taxon>Dikarya</taxon>
        <taxon>Ascomycota</taxon>
        <taxon>Pezizomycotina</taxon>
        <taxon>Eurotiomycetes</taxon>
        <taxon>Eurotiomycetidae</taxon>
        <taxon>Eurotiales</taxon>
        <taxon>Aspergillaceae</taxon>
        <taxon>Penicillium</taxon>
    </lineage>
</organism>
<dbReference type="HOGENOM" id="CLU_153360_0_0_1"/>
<dbReference type="VEuPathDB" id="FungiDB:PEXP_043990"/>
<protein>
    <submittedName>
        <fullName evidence="1">Uncharacterized protein</fullName>
    </submittedName>
</protein>